<reference evidence="1" key="1">
    <citation type="submission" date="2024-09" db="EMBL/GenBank/DDBJ databases">
        <title>Black Yeasts Isolated from many extreme environments.</title>
        <authorList>
            <person name="Coleine C."/>
            <person name="Stajich J.E."/>
            <person name="Selbmann L."/>
        </authorList>
    </citation>
    <scope>NUCLEOTIDE SEQUENCE</scope>
    <source>
        <strain evidence="1">CCFEE 5737</strain>
    </source>
</reference>
<dbReference type="EMBL" id="JAWDJW010003566">
    <property type="protein sequence ID" value="KAK3076780.1"/>
    <property type="molecule type" value="Genomic_DNA"/>
</dbReference>
<protein>
    <submittedName>
        <fullName evidence="1">Uncharacterized protein</fullName>
    </submittedName>
</protein>
<sequence>AVVDLCREYGVVLKYLPAYSPDFNPIEASFHLLKAWMKKWTRLAPVYGEEDYLDHMETFLEAAVNQFGRGVDFKALFRRCFIKVD</sequence>
<name>A0ACC3DJF8_9PEZI</name>
<gene>
    <name evidence="1" type="ORF">LTS18_012084</name>
</gene>
<evidence type="ECO:0000313" key="1">
    <source>
        <dbReference type="EMBL" id="KAK3076780.1"/>
    </source>
</evidence>
<feature type="non-terminal residue" evidence="1">
    <location>
        <position position="1"/>
    </location>
</feature>
<evidence type="ECO:0000313" key="2">
    <source>
        <dbReference type="Proteomes" id="UP001186974"/>
    </source>
</evidence>
<dbReference type="Proteomes" id="UP001186974">
    <property type="component" value="Unassembled WGS sequence"/>
</dbReference>
<accession>A0ACC3DJF8</accession>
<proteinExistence type="predicted"/>
<organism evidence="1 2">
    <name type="scientific">Coniosporium uncinatum</name>
    <dbReference type="NCBI Taxonomy" id="93489"/>
    <lineage>
        <taxon>Eukaryota</taxon>
        <taxon>Fungi</taxon>
        <taxon>Dikarya</taxon>
        <taxon>Ascomycota</taxon>
        <taxon>Pezizomycotina</taxon>
        <taxon>Dothideomycetes</taxon>
        <taxon>Dothideomycetes incertae sedis</taxon>
        <taxon>Coniosporium</taxon>
    </lineage>
</organism>
<comment type="caution">
    <text evidence="1">The sequence shown here is derived from an EMBL/GenBank/DDBJ whole genome shotgun (WGS) entry which is preliminary data.</text>
</comment>
<keyword evidence="2" id="KW-1185">Reference proteome</keyword>